<evidence type="ECO:0000259" key="4">
    <source>
        <dbReference type="Pfam" id="PF17737"/>
    </source>
</evidence>
<name>A0A8B7UUG0_CASCN</name>
<dbReference type="PANTHER" id="PTHR36859">
    <property type="entry name" value="PROTEIN HIDE1"/>
    <property type="match status" value="1"/>
</dbReference>
<feature type="region of interest" description="Disordered" evidence="1">
    <location>
        <begin position="214"/>
        <end position="249"/>
    </location>
</feature>
<feature type="compositionally biased region" description="Low complexity" evidence="1">
    <location>
        <begin position="231"/>
        <end position="249"/>
    </location>
</feature>
<dbReference type="Pfam" id="PF17737">
    <property type="entry name" value="Ig_C19orf38"/>
    <property type="match status" value="1"/>
</dbReference>
<evidence type="ECO:0000256" key="2">
    <source>
        <dbReference type="SAM" id="Phobius"/>
    </source>
</evidence>
<dbReference type="PANTHER" id="PTHR36859:SF1">
    <property type="entry name" value="PROTEIN HIDE1"/>
    <property type="match status" value="1"/>
</dbReference>
<feature type="transmembrane region" description="Helical" evidence="2">
    <location>
        <begin position="122"/>
        <end position="147"/>
    </location>
</feature>
<keyword evidence="2" id="KW-1133">Transmembrane helix</keyword>
<dbReference type="OrthoDB" id="9219586at2759"/>
<reference evidence="5" key="1">
    <citation type="submission" date="2025-08" db="UniProtKB">
        <authorList>
            <consortium name="RefSeq"/>
        </authorList>
    </citation>
    <scope>IDENTIFICATION</scope>
    <source>
        <tissue evidence="5">Leukocyte</tissue>
    </source>
</reference>
<dbReference type="RefSeq" id="XP_020023296.1">
    <property type="nucleotide sequence ID" value="XM_020167707.1"/>
</dbReference>
<protein>
    <submittedName>
        <fullName evidence="5">Protein HIDE1 isoform X1</fullName>
    </submittedName>
</protein>
<dbReference type="InterPro" id="IPR040438">
    <property type="entry name" value="HIDE1"/>
</dbReference>
<feature type="signal peptide" evidence="3">
    <location>
        <begin position="1"/>
        <end position="19"/>
    </location>
</feature>
<organism evidence="5">
    <name type="scientific">Castor canadensis</name>
    <name type="common">American beaver</name>
    <dbReference type="NCBI Taxonomy" id="51338"/>
    <lineage>
        <taxon>Eukaryota</taxon>
        <taxon>Metazoa</taxon>
        <taxon>Chordata</taxon>
        <taxon>Craniata</taxon>
        <taxon>Vertebrata</taxon>
        <taxon>Euteleostomi</taxon>
        <taxon>Mammalia</taxon>
        <taxon>Eutheria</taxon>
        <taxon>Euarchontoglires</taxon>
        <taxon>Glires</taxon>
        <taxon>Rodentia</taxon>
        <taxon>Castorimorpha</taxon>
        <taxon>Castoridae</taxon>
        <taxon>Castor</taxon>
    </lineage>
</organism>
<dbReference type="KEGG" id="ccan:109689042"/>
<sequence length="249" mass="26799">MPWTLLLFAAGSLAIPAPSIFLVPPYPSSQDDPIHISCTAPKYFLGANFTLYRSGQVVQLLQAPADQPGVTFNVSGGGGRGGSGEAPGGIFHCQYGVMGEHSQAQMSDLSQPVQVAFPVPTWILVLSLSLAGAVLLIAGLVALAVVVRRVRVKHLQKRREQESCWAQINFATTDVWFCQWPLGCKRQPVCDADMSFDNSLFAISTKIMSEDDPVATLDSHSCNSGARKRPTSTSSSPEPPEFSTFRACQ</sequence>
<dbReference type="AlphaFoldDB" id="A0A8B7UUG0"/>
<keyword evidence="2" id="KW-0812">Transmembrane</keyword>
<accession>A0A8B7UUG0</accession>
<keyword evidence="3" id="KW-0732">Signal</keyword>
<gene>
    <name evidence="5" type="primary">CUNH19orf38</name>
</gene>
<keyword evidence="2" id="KW-0472">Membrane</keyword>
<feature type="domain" description="C19orf38 Ig" evidence="4">
    <location>
        <begin position="22"/>
        <end position="117"/>
    </location>
</feature>
<dbReference type="InterPro" id="IPR041066">
    <property type="entry name" value="C19orf38_Ig"/>
</dbReference>
<feature type="chain" id="PRO_5034612708" evidence="3">
    <location>
        <begin position="20"/>
        <end position="249"/>
    </location>
</feature>
<dbReference type="CTD" id="101040433"/>
<evidence type="ECO:0000256" key="1">
    <source>
        <dbReference type="SAM" id="MobiDB-lite"/>
    </source>
</evidence>
<proteinExistence type="predicted"/>
<evidence type="ECO:0000256" key="3">
    <source>
        <dbReference type="SAM" id="SignalP"/>
    </source>
</evidence>
<evidence type="ECO:0000313" key="5">
    <source>
        <dbReference type="RefSeq" id="XP_020023296.1"/>
    </source>
</evidence>